<evidence type="ECO:0000256" key="2">
    <source>
        <dbReference type="ARBA" id="ARBA00007163"/>
    </source>
</evidence>
<dbReference type="GO" id="GO:0005634">
    <property type="term" value="C:nucleus"/>
    <property type="evidence" value="ECO:0007669"/>
    <property type="project" value="UniProtKB-SubCell"/>
</dbReference>
<keyword evidence="8" id="KW-0175">Coiled coil</keyword>
<evidence type="ECO:0000256" key="1">
    <source>
        <dbReference type="ARBA" id="ARBA00004123"/>
    </source>
</evidence>
<gene>
    <name evidence="10" type="ORF">BDEG_20789</name>
</gene>
<reference evidence="10 11" key="1">
    <citation type="submission" date="2006-10" db="EMBL/GenBank/DDBJ databases">
        <title>The Genome Sequence of Batrachochytrium dendrobatidis JEL423.</title>
        <authorList>
            <consortium name="The Broad Institute Genome Sequencing Platform"/>
            <person name="Birren B."/>
            <person name="Lander E."/>
            <person name="Galagan J."/>
            <person name="Cuomo C."/>
            <person name="Devon K."/>
            <person name="Jaffe D."/>
            <person name="Butler J."/>
            <person name="Alvarez P."/>
            <person name="Gnerre S."/>
            <person name="Grabherr M."/>
            <person name="Kleber M."/>
            <person name="Mauceli E."/>
            <person name="Brockman W."/>
            <person name="Young S."/>
            <person name="LaButti K."/>
            <person name="Sykes S."/>
            <person name="DeCaprio D."/>
            <person name="Crawford M."/>
            <person name="Koehrsen M."/>
            <person name="Engels R."/>
            <person name="Montgomery P."/>
            <person name="Pearson M."/>
            <person name="Howarth C."/>
            <person name="Larson L."/>
            <person name="White J."/>
            <person name="O'Leary S."/>
            <person name="Kodira C."/>
            <person name="Zeng Q."/>
            <person name="Yandava C."/>
            <person name="Alvarado L."/>
            <person name="Longcore J."/>
            <person name="James T."/>
        </authorList>
    </citation>
    <scope>NUCLEOTIDE SEQUENCE [LARGE SCALE GENOMIC DNA]</scope>
    <source>
        <strain evidence="10 11">JEL423</strain>
    </source>
</reference>
<evidence type="ECO:0000256" key="7">
    <source>
        <dbReference type="ARBA" id="ARBA00023242"/>
    </source>
</evidence>
<dbReference type="InterPro" id="IPR044280">
    <property type="entry name" value="Hac1/HY5"/>
</dbReference>
<keyword evidence="7" id="KW-0539">Nucleus</keyword>
<dbReference type="PANTHER" id="PTHR46714">
    <property type="entry name" value="TRANSCRIPTIONAL ACTIVATOR HAC1"/>
    <property type="match status" value="1"/>
</dbReference>
<keyword evidence="4" id="KW-0238">DNA-binding</keyword>
<dbReference type="Gene3D" id="1.20.5.170">
    <property type="match status" value="1"/>
</dbReference>
<feature type="domain" description="BZIP" evidence="9">
    <location>
        <begin position="109"/>
        <end position="172"/>
    </location>
</feature>
<sequence>MADQRSSSQQRMLFQPLSTEFYLSNLFDSSSEAPTTYSPANPIEWESLFTANVGSLPQLTGFDTQPLPTLPCLSNPSPVDALPSSTAIQTDPKPIRTKRKATINLEDREDRARERIIRNRQAAQESRERKKLQNENLQEENQRLKLANVQLSARLETIERSNQNLIVRLDHLSQQLSLLVSTTVHHSDSNKSVNNPHISTASTIHSHIPSTSLASPALSPESVAVSSSLSTDSSIPFMTPSISHPTTVSDQLSLNLINSIPLNNNSVHSQSIFGTCESEVFADPQMWVPINGLPLVLTIFSSPIQARLTWQVYLYLARSLLPSLLATVKSLPQHFQTTSLPCLSSTLDSNCNSVKKYLAVVDGLPLITLPSVDPFTTNWIENATFMNKGRFVAVQDPLNQESKSLNVHEYVTSSHLKWRKQFPISSDILNDML</sequence>
<dbReference type="PROSITE" id="PS50217">
    <property type="entry name" value="BZIP"/>
    <property type="match status" value="1"/>
</dbReference>
<dbReference type="STRING" id="403673.A0A177WA71"/>
<evidence type="ECO:0000313" key="10">
    <source>
        <dbReference type="EMBL" id="OAJ36635.1"/>
    </source>
</evidence>
<evidence type="ECO:0000259" key="9">
    <source>
        <dbReference type="PROSITE" id="PS50217"/>
    </source>
</evidence>
<dbReference type="InterPro" id="IPR004827">
    <property type="entry name" value="bZIP"/>
</dbReference>
<feature type="coiled-coil region" evidence="8">
    <location>
        <begin position="120"/>
        <end position="175"/>
    </location>
</feature>
<dbReference type="Pfam" id="PF07716">
    <property type="entry name" value="bZIP_2"/>
    <property type="match status" value="1"/>
</dbReference>
<dbReference type="SUPFAM" id="SSF57959">
    <property type="entry name" value="Leucine zipper domain"/>
    <property type="match status" value="1"/>
</dbReference>
<comment type="subcellular location">
    <subcellularLocation>
        <location evidence="1">Nucleus</location>
    </subcellularLocation>
</comment>
<evidence type="ECO:0000313" key="11">
    <source>
        <dbReference type="Proteomes" id="UP000077115"/>
    </source>
</evidence>
<dbReference type="InterPro" id="IPR046347">
    <property type="entry name" value="bZIP_sf"/>
</dbReference>
<dbReference type="VEuPathDB" id="FungiDB:BDEG_20789"/>
<evidence type="ECO:0000256" key="8">
    <source>
        <dbReference type="SAM" id="Coils"/>
    </source>
</evidence>
<protein>
    <recommendedName>
        <fullName evidence="9">BZIP domain-containing protein</fullName>
    </recommendedName>
</protein>
<dbReference type="GO" id="GO:0006986">
    <property type="term" value="P:response to unfolded protein"/>
    <property type="evidence" value="ECO:0007669"/>
    <property type="project" value="UniProtKB-KW"/>
</dbReference>
<dbReference type="PANTHER" id="PTHR46714:SF6">
    <property type="entry name" value="TRANSCRIPTIONAL ACTIVATOR HAC1"/>
    <property type="match status" value="1"/>
</dbReference>
<evidence type="ECO:0000256" key="6">
    <source>
        <dbReference type="ARBA" id="ARBA00023230"/>
    </source>
</evidence>
<organism evidence="10 11">
    <name type="scientific">Batrachochytrium dendrobatidis (strain JEL423)</name>
    <dbReference type="NCBI Taxonomy" id="403673"/>
    <lineage>
        <taxon>Eukaryota</taxon>
        <taxon>Fungi</taxon>
        <taxon>Fungi incertae sedis</taxon>
        <taxon>Chytridiomycota</taxon>
        <taxon>Chytridiomycota incertae sedis</taxon>
        <taxon>Chytridiomycetes</taxon>
        <taxon>Rhizophydiales</taxon>
        <taxon>Rhizophydiales incertae sedis</taxon>
        <taxon>Batrachochytrium</taxon>
    </lineage>
</organism>
<dbReference type="EMBL" id="DS022300">
    <property type="protein sequence ID" value="OAJ36635.1"/>
    <property type="molecule type" value="Genomic_DNA"/>
</dbReference>
<evidence type="ECO:0000256" key="3">
    <source>
        <dbReference type="ARBA" id="ARBA00023015"/>
    </source>
</evidence>
<evidence type="ECO:0000256" key="5">
    <source>
        <dbReference type="ARBA" id="ARBA00023163"/>
    </source>
</evidence>
<keyword evidence="5" id="KW-0804">Transcription</keyword>
<dbReference type="GO" id="GO:0000981">
    <property type="term" value="F:DNA-binding transcription factor activity, RNA polymerase II-specific"/>
    <property type="evidence" value="ECO:0007669"/>
    <property type="project" value="InterPro"/>
</dbReference>
<proteinExistence type="inferred from homology"/>
<comment type="similarity">
    <text evidence="2">Belongs to the bZIP family.</text>
</comment>
<reference evidence="10 11" key="2">
    <citation type="submission" date="2016-05" db="EMBL/GenBank/DDBJ databases">
        <title>Lineage-specific infection strategies underlie the spectrum of fungal disease in amphibians.</title>
        <authorList>
            <person name="Cuomo C.A."/>
            <person name="Farrer R.A."/>
            <person name="James T."/>
            <person name="Longcore J."/>
            <person name="Birren B."/>
        </authorList>
    </citation>
    <scope>NUCLEOTIDE SEQUENCE [LARGE SCALE GENOMIC DNA]</scope>
    <source>
        <strain evidence="10 11">JEL423</strain>
    </source>
</reference>
<dbReference type="CDD" id="cd14686">
    <property type="entry name" value="bZIP"/>
    <property type="match status" value="1"/>
</dbReference>
<dbReference type="AlphaFoldDB" id="A0A177WA71"/>
<dbReference type="PROSITE" id="PS00036">
    <property type="entry name" value="BZIP_BASIC"/>
    <property type="match status" value="1"/>
</dbReference>
<dbReference type="Proteomes" id="UP000077115">
    <property type="component" value="Unassembled WGS sequence"/>
</dbReference>
<keyword evidence="6" id="KW-0834">Unfolded protein response</keyword>
<dbReference type="GO" id="GO:0003677">
    <property type="term" value="F:DNA binding"/>
    <property type="evidence" value="ECO:0007669"/>
    <property type="project" value="UniProtKB-KW"/>
</dbReference>
<name>A0A177WA71_BATDL</name>
<dbReference type="SMART" id="SM00338">
    <property type="entry name" value="BRLZ"/>
    <property type="match status" value="1"/>
</dbReference>
<keyword evidence="3" id="KW-0805">Transcription regulation</keyword>
<evidence type="ECO:0000256" key="4">
    <source>
        <dbReference type="ARBA" id="ARBA00023125"/>
    </source>
</evidence>
<accession>A0A177WA71</accession>
<dbReference type="GO" id="GO:0045944">
    <property type="term" value="P:positive regulation of transcription by RNA polymerase II"/>
    <property type="evidence" value="ECO:0007669"/>
    <property type="project" value="InterPro"/>
</dbReference>
<dbReference type="eggNOG" id="ENOG502SAFK">
    <property type="taxonomic scope" value="Eukaryota"/>
</dbReference>